<dbReference type="GO" id="GO:0005829">
    <property type="term" value="C:cytosol"/>
    <property type="evidence" value="ECO:0007669"/>
    <property type="project" value="TreeGrafter"/>
</dbReference>
<dbReference type="Pfam" id="PF11799">
    <property type="entry name" value="IMS_C"/>
    <property type="match status" value="1"/>
</dbReference>
<protein>
    <submittedName>
        <fullName evidence="8">DNA polymerase IV</fullName>
        <ecNumber evidence="8">2.7.7.7</ecNumber>
    </submittedName>
</protein>
<dbReference type="InterPro" id="IPR001126">
    <property type="entry name" value="UmuC"/>
</dbReference>
<dbReference type="PROSITE" id="PS50173">
    <property type="entry name" value="UMUC"/>
    <property type="match status" value="1"/>
</dbReference>
<evidence type="ECO:0000256" key="6">
    <source>
        <dbReference type="ARBA" id="ARBA00025589"/>
    </source>
</evidence>
<dbReference type="InterPro" id="IPR043502">
    <property type="entry name" value="DNA/RNA_pol_sf"/>
</dbReference>
<dbReference type="SUPFAM" id="SSF56672">
    <property type="entry name" value="DNA/RNA polymerases"/>
    <property type="match status" value="1"/>
</dbReference>
<dbReference type="RefSeq" id="WP_124091587.1">
    <property type="nucleotide sequence ID" value="NZ_CBCRYA010000020.1"/>
</dbReference>
<keyword evidence="4" id="KW-0234">DNA repair</keyword>
<dbReference type="GO" id="GO:0006281">
    <property type="term" value="P:DNA repair"/>
    <property type="evidence" value="ECO:0007669"/>
    <property type="project" value="UniProtKB-KW"/>
</dbReference>
<evidence type="ECO:0000313" key="9">
    <source>
        <dbReference type="Proteomes" id="UP000280861"/>
    </source>
</evidence>
<dbReference type="PANTHER" id="PTHR11076">
    <property type="entry name" value="DNA REPAIR POLYMERASE UMUC / TRANSFERASE FAMILY MEMBER"/>
    <property type="match status" value="1"/>
</dbReference>
<dbReference type="Pfam" id="PF13438">
    <property type="entry name" value="DUF4113"/>
    <property type="match status" value="1"/>
</dbReference>
<comment type="similarity">
    <text evidence="1">Belongs to the DNA polymerase type-Y family.</text>
</comment>
<dbReference type="EMBL" id="UXAU01000023">
    <property type="protein sequence ID" value="VDC25869.1"/>
    <property type="molecule type" value="Genomic_DNA"/>
</dbReference>
<dbReference type="PANTHER" id="PTHR11076:SF34">
    <property type="entry name" value="PROTEIN UMUC"/>
    <property type="match status" value="1"/>
</dbReference>
<sequence length="354" mass="38576">MGEESEAAEYATQQQSALPVEYLDRHSLATEIYSIDEAFVSLPGSTTEQTAAGRQIRAGVRRNVGLPVCVGLASTKTLAKLANQWAKNNPQFQGVCHWDAASPADRERLLRNLPAQKIWGVGRRNGPKLAGIGIHTAWDLRCADPLKIRRRFSVVLMRTVLELQGTPCITVDESRDHSQILFSRSFVTPATSVRDVGQALSVYAQGAAVRLGKKGLVAGNLNAFARTSSFVAEPMVSHSVDVAFPSPTSDPLEILRAAQQLLPKIREGTPYMRVGVVVRDLSPGGSQDTLMTFADTPDRSLGPLMDAIAERFGRKSIGLGNGGLRSGSQWATRREMLSPRYTTEWNDVPVVRAR</sequence>
<comment type="function">
    <text evidence="6">Poorly processive, error-prone DNA polymerase involved in untargeted mutagenesis. Copies undamaged DNA at stalled replication forks, which arise in vivo from mismatched or misaligned primer ends. These misaligned primers can be extended by PolIV. Exhibits no 3'-5' exonuclease (proofreading) activity. May be involved in translesional synthesis, in conjunction with the beta clamp from PolIII.</text>
</comment>
<gene>
    <name evidence="8" type="primary">dinB_3</name>
    <name evidence="8" type="ORF">PSET11_01641</name>
</gene>
<evidence type="ECO:0000256" key="1">
    <source>
        <dbReference type="ARBA" id="ARBA00010945"/>
    </source>
</evidence>
<keyword evidence="5" id="KW-0742">SOS response</keyword>
<evidence type="ECO:0000259" key="7">
    <source>
        <dbReference type="PROSITE" id="PS50173"/>
    </source>
</evidence>
<name>A0A3P5XBN8_9MICC</name>
<dbReference type="GO" id="GO:0003887">
    <property type="term" value="F:DNA-directed DNA polymerase activity"/>
    <property type="evidence" value="ECO:0007669"/>
    <property type="project" value="UniProtKB-EC"/>
</dbReference>
<evidence type="ECO:0000256" key="5">
    <source>
        <dbReference type="ARBA" id="ARBA00023236"/>
    </source>
</evidence>
<reference evidence="8 9" key="1">
    <citation type="submission" date="2018-11" db="EMBL/GenBank/DDBJ databases">
        <authorList>
            <person name="Criscuolo A."/>
        </authorList>
    </citation>
    <scope>NUCLEOTIDE SEQUENCE [LARGE SCALE GENOMIC DNA]</scope>
    <source>
        <strain evidence="8">AT11b</strain>
    </source>
</reference>
<dbReference type="GO" id="GO:0042276">
    <property type="term" value="P:error-prone translesion synthesis"/>
    <property type="evidence" value="ECO:0007669"/>
    <property type="project" value="TreeGrafter"/>
</dbReference>
<evidence type="ECO:0000313" key="8">
    <source>
        <dbReference type="EMBL" id="VDC25869.1"/>
    </source>
</evidence>
<proteinExistence type="inferred from homology"/>
<dbReference type="InterPro" id="IPR043128">
    <property type="entry name" value="Rev_trsase/Diguanyl_cyclase"/>
</dbReference>
<evidence type="ECO:0000256" key="4">
    <source>
        <dbReference type="ARBA" id="ARBA00023204"/>
    </source>
</evidence>
<keyword evidence="9" id="KW-1185">Reference proteome</keyword>
<feature type="domain" description="UmuC" evidence="7">
    <location>
        <begin position="21"/>
        <end position="122"/>
    </location>
</feature>
<dbReference type="GO" id="GO:0009432">
    <property type="term" value="P:SOS response"/>
    <property type="evidence" value="ECO:0007669"/>
    <property type="project" value="UniProtKB-KW"/>
</dbReference>
<dbReference type="Gene3D" id="3.30.70.270">
    <property type="match status" value="1"/>
</dbReference>
<dbReference type="GO" id="GO:0003684">
    <property type="term" value="F:damaged DNA binding"/>
    <property type="evidence" value="ECO:0007669"/>
    <property type="project" value="InterPro"/>
</dbReference>
<dbReference type="Proteomes" id="UP000280861">
    <property type="component" value="Unassembled WGS sequence"/>
</dbReference>
<dbReference type="Gene3D" id="1.10.150.20">
    <property type="entry name" value="5' to 3' exonuclease, C-terminal subdomain"/>
    <property type="match status" value="1"/>
</dbReference>
<dbReference type="EC" id="2.7.7.7" evidence="8"/>
<dbReference type="OrthoDB" id="9808813at2"/>
<dbReference type="InterPro" id="IPR025188">
    <property type="entry name" value="DUF4113"/>
</dbReference>
<dbReference type="InterPro" id="IPR050116">
    <property type="entry name" value="DNA_polymerase-Y"/>
</dbReference>
<keyword evidence="8" id="KW-0548">Nucleotidyltransferase</keyword>
<evidence type="ECO:0000256" key="3">
    <source>
        <dbReference type="ARBA" id="ARBA00023199"/>
    </source>
</evidence>
<evidence type="ECO:0000256" key="2">
    <source>
        <dbReference type="ARBA" id="ARBA00022763"/>
    </source>
</evidence>
<dbReference type="AlphaFoldDB" id="A0A3P5XBN8"/>
<keyword evidence="3" id="KW-0741">SOS mutagenesis</keyword>
<dbReference type="InterPro" id="IPR017961">
    <property type="entry name" value="DNA_pol_Y-fam_little_finger"/>
</dbReference>
<dbReference type="Pfam" id="PF00817">
    <property type="entry name" value="IMS"/>
    <property type="match status" value="1"/>
</dbReference>
<accession>A0A3P5XBN8</accession>
<organism evidence="8 9">
    <name type="scientific">Arthrobacter ulcerisalmonis</name>
    <dbReference type="NCBI Taxonomy" id="2483813"/>
    <lineage>
        <taxon>Bacteria</taxon>
        <taxon>Bacillati</taxon>
        <taxon>Actinomycetota</taxon>
        <taxon>Actinomycetes</taxon>
        <taxon>Micrococcales</taxon>
        <taxon>Micrococcaceae</taxon>
        <taxon>Arthrobacter</taxon>
    </lineage>
</organism>
<keyword evidence="2" id="KW-0227">DNA damage</keyword>
<keyword evidence="8" id="KW-0808">Transferase</keyword>